<keyword evidence="1" id="KW-0539">Nucleus</keyword>
<feature type="compositionally biased region" description="Low complexity" evidence="2">
    <location>
        <begin position="77"/>
        <end position="88"/>
    </location>
</feature>
<evidence type="ECO:0000256" key="2">
    <source>
        <dbReference type="SAM" id="MobiDB-lite"/>
    </source>
</evidence>
<comment type="caution">
    <text evidence="4">The sequence shown here is derived from an EMBL/GenBank/DDBJ whole genome shotgun (WGS) entry which is preliminary data.</text>
</comment>
<dbReference type="SUPFAM" id="SSF57701">
    <property type="entry name" value="Zn2/Cys6 DNA-binding domain"/>
    <property type="match status" value="1"/>
</dbReference>
<evidence type="ECO:0000313" key="5">
    <source>
        <dbReference type="Proteomes" id="UP000738349"/>
    </source>
</evidence>
<dbReference type="Proteomes" id="UP000738349">
    <property type="component" value="Unassembled WGS sequence"/>
</dbReference>
<dbReference type="EMBL" id="JAGMUV010000024">
    <property type="protein sequence ID" value="KAH7121552.1"/>
    <property type="molecule type" value="Genomic_DNA"/>
</dbReference>
<evidence type="ECO:0000256" key="1">
    <source>
        <dbReference type="ARBA" id="ARBA00023242"/>
    </source>
</evidence>
<evidence type="ECO:0000313" key="4">
    <source>
        <dbReference type="EMBL" id="KAH7121552.1"/>
    </source>
</evidence>
<dbReference type="InterPro" id="IPR036864">
    <property type="entry name" value="Zn2-C6_fun-type_DNA-bd_sf"/>
</dbReference>
<accession>A0A9P9DMB0</accession>
<dbReference type="InterPro" id="IPR021858">
    <property type="entry name" value="Fun_TF"/>
</dbReference>
<keyword evidence="5" id="KW-1185">Reference proteome</keyword>
<feature type="domain" description="Zn(2)-C6 fungal-type" evidence="3">
    <location>
        <begin position="5"/>
        <end position="37"/>
    </location>
</feature>
<evidence type="ECO:0000259" key="3">
    <source>
        <dbReference type="PROSITE" id="PS50048"/>
    </source>
</evidence>
<sequence>MPPTACDGCYRRKERCHFDATEERCRQCKLQQKECSFGRRSRRMGRPPATKKLPYGSYEIINFEVVKQHPHLTTNHPAPSAPSGSPSSYDTEPEMDSLGSLAPAPYEATACSHGLSCSSLADLFPLMDALDTVPKTLPHSLGSSGSCRYNPVHEVLSSPQSSDGVVLDAYSTVLALWDMDKNKIKGFGELDLGEGSHCLKRLQTPAIAHPEDAAAVVMLGQILVVYHIVVLGTSAHAILRRSLLLVKEWYPSLLNEPALYPITITPILIDTIESLIKREIPVIQAPPDDATDCSIVDRSAGVCLGLIHLQYEVCRIAYRAKTAAIITDGGSSESTSGQYARTNGEELDDIRRRVSNWEPRPSTSFFTCYTKFEVSAMMMQARVYRLATLLIIHRLQYPLGVEDDPAARLAMAIAAELECFVQWVPNDMKGIPIGFPLLVALLEIDGVSEKVIRYASPETAEPTYVDQLRAFIQLAKAARDSGFRGLWFDIAEDKLSIPVLA</sequence>
<reference evidence="4" key="1">
    <citation type="journal article" date="2021" name="Nat. Commun.">
        <title>Genetic determinants of endophytism in the Arabidopsis root mycobiome.</title>
        <authorList>
            <person name="Mesny F."/>
            <person name="Miyauchi S."/>
            <person name="Thiergart T."/>
            <person name="Pickel B."/>
            <person name="Atanasova L."/>
            <person name="Karlsson M."/>
            <person name="Huettel B."/>
            <person name="Barry K.W."/>
            <person name="Haridas S."/>
            <person name="Chen C."/>
            <person name="Bauer D."/>
            <person name="Andreopoulos W."/>
            <person name="Pangilinan J."/>
            <person name="LaButti K."/>
            <person name="Riley R."/>
            <person name="Lipzen A."/>
            <person name="Clum A."/>
            <person name="Drula E."/>
            <person name="Henrissat B."/>
            <person name="Kohler A."/>
            <person name="Grigoriev I.V."/>
            <person name="Martin F.M."/>
            <person name="Hacquard S."/>
        </authorList>
    </citation>
    <scope>NUCLEOTIDE SEQUENCE</scope>
    <source>
        <strain evidence="4">MPI-CAGE-AT-0147</strain>
    </source>
</reference>
<dbReference type="InterPro" id="IPR001138">
    <property type="entry name" value="Zn2Cys6_DnaBD"/>
</dbReference>
<dbReference type="GO" id="GO:0008270">
    <property type="term" value="F:zinc ion binding"/>
    <property type="evidence" value="ECO:0007669"/>
    <property type="project" value="InterPro"/>
</dbReference>
<proteinExistence type="predicted"/>
<dbReference type="PROSITE" id="PS50048">
    <property type="entry name" value="ZN2_CY6_FUNGAL_2"/>
    <property type="match status" value="1"/>
</dbReference>
<name>A0A9P9DMB0_9HYPO</name>
<dbReference type="Pfam" id="PF11951">
    <property type="entry name" value="Fungal_trans_2"/>
    <property type="match status" value="1"/>
</dbReference>
<dbReference type="CDD" id="cd00067">
    <property type="entry name" value="GAL4"/>
    <property type="match status" value="1"/>
</dbReference>
<dbReference type="AlphaFoldDB" id="A0A9P9DMB0"/>
<organism evidence="4 5">
    <name type="scientific">Dactylonectria macrodidyma</name>
    <dbReference type="NCBI Taxonomy" id="307937"/>
    <lineage>
        <taxon>Eukaryota</taxon>
        <taxon>Fungi</taxon>
        <taxon>Dikarya</taxon>
        <taxon>Ascomycota</taxon>
        <taxon>Pezizomycotina</taxon>
        <taxon>Sordariomycetes</taxon>
        <taxon>Hypocreomycetidae</taxon>
        <taxon>Hypocreales</taxon>
        <taxon>Nectriaceae</taxon>
        <taxon>Dactylonectria</taxon>
    </lineage>
</organism>
<dbReference type="GO" id="GO:0000981">
    <property type="term" value="F:DNA-binding transcription factor activity, RNA polymerase II-specific"/>
    <property type="evidence" value="ECO:0007669"/>
    <property type="project" value="InterPro"/>
</dbReference>
<dbReference type="OrthoDB" id="4137815at2759"/>
<gene>
    <name evidence="4" type="ORF">EDB81DRAFT_861483</name>
</gene>
<feature type="region of interest" description="Disordered" evidence="2">
    <location>
        <begin position="71"/>
        <end position="100"/>
    </location>
</feature>
<protein>
    <recommendedName>
        <fullName evidence="3">Zn(2)-C6 fungal-type domain-containing protein</fullName>
    </recommendedName>
</protein>